<dbReference type="EMBL" id="GEBQ01002063">
    <property type="protein sequence ID" value="JAT37914.1"/>
    <property type="molecule type" value="Transcribed_RNA"/>
</dbReference>
<reference evidence="2" key="1">
    <citation type="submission" date="2015-11" db="EMBL/GenBank/DDBJ databases">
        <title>De novo transcriptome assembly of four potential Pierce s Disease insect vectors from Arizona vineyards.</title>
        <authorList>
            <person name="Tassone E.E."/>
        </authorList>
    </citation>
    <scope>NUCLEOTIDE SEQUENCE</scope>
</reference>
<dbReference type="InterPro" id="IPR043502">
    <property type="entry name" value="DNA/RNA_pol_sf"/>
</dbReference>
<dbReference type="Pfam" id="PF00078">
    <property type="entry name" value="RVT_1"/>
    <property type="match status" value="1"/>
</dbReference>
<proteinExistence type="predicted"/>
<dbReference type="SUPFAM" id="SSF56672">
    <property type="entry name" value="DNA/RNA polymerases"/>
    <property type="match status" value="1"/>
</dbReference>
<dbReference type="InterPro" id="IPR000477">
    <property type="entry name" value="RT_dom"/>
</dbReference>
<gene>
    <name evidence="2" type="ORF">g.18966</name>
</gene>
<dbReference type="GO" id="GO:0071897">
    <property type="term" value="P:DNA biosynthetic process"/>
    <property type="evidence" value="ECO:0007669"/>
    <property type="project" value="UniProtKB-ARBA"/>
</dbReference>
<feature type="non-terminal residue" evidence="2">
    <location>
        <position position="1"/>
    </location>
</feature>
<dbReference type="InterPro" id="IPR043128">
    <property type="entry name" value="Rev_trsase/Diguanyl_cyclase"/>
</dbReference>
<dbReference type="Gene3D" id="3.30.70.270">
    <property type="match status" value="1"/>
</dbReference>
<sequence>IEKSNILPSTQYGFRKRKGCNDYLVHFVAEVQASLTYNETTIATSLDLSNAYDTVFVPELISKLKYYNIPLKFVTYINSWLINRQMTLINPKFIITRYTNRGLPQGSVLSPLLFALYIAHINVHIPNPVKSLQFADDIMIYSSGKHVETVQSSVQNSLNSIQRNFNQLHLECNATKSKVIVFSRKRNISIERQLTINDQLIPTVSCIKLLGVLIDNKLNFKNHINNTYLKCQKDMGIIKSIVCGSKGATPEFAVNIYKSLIRSKLDYGSFLFGHVCNKELKKLDSIQNQALRISLGAFKTTPIIALQTEAHIPPLSIRRSMLTDKLIYKIMRTISSSI</sequence>
<dbReference type="PANTHER" id="PTHR33332">
    <property type="entry name" value="REVERSE TRANSCRIPTASE DOMAIN-CONTAINING PROTEIN"/>
    <property type="match status" value="1"/>
</dbReference>
<accession>A0A1B6MPP9</accession>
<feature type="domain" description="Reverse transcriptase" evidence="1">
    <location>
        <begin position="1"/>
        <end position="214"/>
    </location>
</feature>
<dbReference type="PROSITE" id="PS50878">
    <property type="entry name" value="RT_POL"/>
    <property type="match status" value="1"/>
</dbReference>
<name>A0A1B6MPP9_9HEMI</name>
<protein>
    <recommendedName>
        <fullName evidence="1">Reverse transcriptase domain-containing protein</fullName>
    </recommendedName>
</protein>
<evidence type="ECO:0000313" key="2">
    <source>
        <dbReference type="EMBL" id="JAT37914.1"/>
    </source>
</evidence>
<organism evidence="2">
    <name type="scientific">Graphocephala atropunctata</name>
    <dbReference type="NCBI Taxonomy" id="36148"/>
    <lineage>
        <taxon>Eukaryota</taxon>
        <taxon>Metazoa</taxon>
        <taxon>Ecdysozoa</taxon>
        <taxon>Arthropoda</taxon>
        <taxon>Hexapoda</taxon>
        <taxon>Insecta</taxon>
        <taxon>Pterygota</taxon>
        <taxon>Neoptera</taxon>
        <taxon>Paraneoptera</taxon>
        <taxon>Hemiptera</taxon>
        <taxon>Auchenorrhyncha</taxon>
        <taxon>Membracoidea</taxon>
        <taxon>Cicadellidae</taxon>
        <taxon>Cicadellinae</taxon>
        <taxon>Cicadellini</taxon>
        <taxon>Graphocephala</taxon>
    </lineage>
</organism>
<dbReference type="AlphaFoldDB" id="A0A1B6MPP9"/>
<evidence type="ECO:0000259" key="1">
    <source>
        <dbReference type="PROSITE" id="PS50878"/>
    </source>
</evidence>